<evidence type="ECO:0000313" key="4">
    <source>
        <dbReference type="Proteomes" id="UP001372338"/>
    </source>
</evidence>
<feature type="compositionally biased region" description="Polar residues" evidence="1">
    <location>
        <begin position="50"/>
        <end position="61"/>
    </location>
</feature>
<accession>A0AAN9EF64</accession>
<feature type="region of interest" description="Disordered" evidence="1">
    <location>
        <begin position="34"/>
        <end position="61"/>
    </location>
</feature>
<evidence type="ECO:0000313" key="3">
    <source>
        <dbReference type="EMBL" id="KAK7256108.1"/>
    </source>
</evidence>
<dbReference type="EMBL" id="JAYWIO010000006">
    <property type="protein sequence ID" value="KAK7256108.1"/>
    <property type="molecule type" value="Genomic_DNA"/>
</dbReference>
<evidence type="ECO:0000256" key="1">
    <source>
        <dbReference type="SAM" id="MobiDB-lite"/>
    </source>
</evidence>
<feature type="transmembrane region" description="Helical" evidence="2">
    <location>
        <begin position="389"/>
        <end position="409"/>
    </location>
</feature>
<reference evidence="3 4" key="1">
    <citation type="submission" date="2024-01" db="EMBL/GenBank/DDBJ databases">
        <title>The genomes of 5 underutilized Papilionoideae crops provide insights into root nodulation and disease resistanc.</title>
        <authorList>
            <person name="Yuan L."/>
        </authorList>
    </citation>
    <scope>NUCLEOTIDE SEQUENCE [LARGE SCALE GENOMIC DNA]</scope>
    <source>
        <strain evidence="3">ZHUSHIDOU_FW_LH</strain>
        <tissue evidence="3">Leaf</tissue>
    </source>
</reference>
<evidence type="ECO:0000256" key="2">
    <source>
        <dbReference type="SAM" id="Phobius"/>
    </source>
</evidence>
<dbReference type="PANTHER" id="PTHR14241">
    <property type="entry name" value="INTERFERON-INDUCED PROTEIN 44"/>
    <property type="match status" value="1"/>
</dbReference>
<dbReference type="Gene3D" id="3.40.50.300">
    <property type="entry name" value="P-loop containing nucleotide triphosphate hydrolases"/>
    <property type="match status" value="1"/>
</dbReference>
<sequence length="454" mass="52113">MGGDSIVSHDEDYSLEEDFPLLSSQSSAVLRDNLGLQDEDNRVNGENGIVSGQTSEENTPASSRFDFEVNERNRLGVYQQILQSYDELEVHSKNLKEEKEKILSYIPGAWTEKVHDYDVPKTTCLILVGPRGSGKSSLINRISKVLEDDKFAPARAQDESLFIYLRHSQWIYLFIPDNSLIGDGTYFLKEYMIPRDSTSICLYDTRSLSDNSHDNEDNRIMMKGWMTKGVRHGKLVVRKRDDQRLRKSLKCKTHKKGFFPSKIRKVNFVIYVVNGLSVLKAMENTDALERQYTETIVSTFNCPYLSFKDDKPVLVFTHGDLLSLSNRARVRAYFGELLGIPPTKQIFDIPDCDDPVTATTIMKMLRYSLEHADRNFPQRNVIKDKVRKAFRSLCMILLILVLGVAIALAHNEFIHPCHGPQKQACSTKVHAKRPKLKVHEMHPKIAWHKIRHIW</sequence>
<dbReference type="Proteomes" id="UP001372338">
    <property type="component" value="Unassembled WGS sequence"/>
</dbReference>
<keyword evidence="2" id="KW-1133">Transmembrane helix</keyword>
<keyword evidence="2" id="KW-0812">Transmembrane</keyword>
<proteinExistence type="predicted"/>
<organism evidence="3 4">
    <name type="scientific">Crotalaria pallida</name>
    <name type="common">Smooth rattlebox</name>
    <name type="synonym">Crotalaria striata</name>
    <dbReference type="NCBI Taxonomy" id="3830"/>
    <lineage>
        <taxon>Eukaryota</taxon>
        <taxon>Viridiplantae</taxon>
        <taxon>Streptophyta</taxon>
        <taxon>Embryophyta</taxon>
        <taxon>Tracheophyta</taxon>
        <taxon>Spermatophyta</taxon>
        <taxon>Magnoliopsida</taxon>
        <taxon>eudicotyledons</taxon>
        <taxon>Gunneridae</taxon>
        <taxon>Pentapetalae</taxon>
        <taxon>rosids</taxon>
        <taxon>fabids</taxon>
        <taxon>Fabales</taxon>
        <taxon>Fabaceae</taxon>
        <taxon>Papilionoideae</taxon>
        <taxon>50 kb inversion clade</taxon>
        <taxon>genistoids sensu lato</taxon>
        <taxon>core genistoids</taxon>
        <taxon>Crotalarieae</taxon>
        <taxon>Crotalaria</taxon>
    </lineage>
</organism>
<dbReference type="InterPro" id="IPR027417">
    <property type="entry name" value="P-loop_NTPase"/>
</dbReference>
<dbReference type="AlphaFoldDB" id="A0AAN9EF64"/>
<gene>
    <name evidence="3" type="ORF">RIF29_29542</name>
</gene>
<comment type="caution">
    <text evidence="3">The sequence shown here is derived from an EMBL/GenBank/DDBJ whole genome shotgun (WGS) entry which is preliminary data.</text>
</comment>
<dbReference type="SUPFAM" id="SSF52540">
    <property type="entry name" value="P-loop containing nucleoside triphosphate hydrolases"/>
    <property type="match status" value="2"/>
</dbReference>
<keyword evidence="4" id="KW-1185">Reference proteome</keyword>
<name>A0AAN9EF64_CROPI</name>
<protein>
    <submittedName>
        <fullName evidence="3">Uncharacterized protein</fullName>
    </submittedName>
</protein>
<dbReference type="PANTHER" id="PTHR14241:SF32">
    <property type="entry name" value="VWFA DOMAIN-CONTAINING PROTEIN-RELATED"/>
    <property type="match status" value="1"/>
</dbReference>
<keyword evidence="2" id="KW-0472">Membrane</keyword>